<organism evidence="2 3">
    <name type="scientific">Adineta ricciae</name>
    <name type="common">Rotifer</name>
    <dbReference type="NCBI Taxonomy" id="249248"/>
    <lineage>
        <taxon>Eukaryota</taxon>
        <taxon>Metazoa</taxon>
        <taxon>Spiralia</taxon>
        <taxon>Gnathifera</taxon>
        <taxon>Rotifera</taxon>
        <taxon>Eurotatoria</taxon>
        <taxon>Bdelloidea</taxon>
        <taxon>Adinetida</taxon>
        <taxon>Adinetidae</taxon>
        <taxon>Adineta</taxon>
    </lineage>
</organism>
<dbReference type="NCBIfam" id="TIGR01444">
    <property type="entry name" value="fkbM_fam"/>
    <property type="match status" value="1"/>
</dbReference>
<proteinExistence type="predicted"/>
<comment type="caution">
    <text evidence="2">The sequence shown here is derived from an EMBL/GenBank/DDBJ whole genome shotgun (WGS) entry which is preliminary data.</text>
</comment>
<evidence type="ECO:0000313" key="2">
    <source>
        <dbReference type="EMBL" id="CAF0959188.1"/>
    </source>
</evidence>
<protein>
    <recommendedName>
        <fullName evidence="1">Methyltransferase FkbM domain-containing protein</fullName>
    </recommendedName>
</protein>
<name>A0A814DWF5_ADIRI</name>
<feature type="domain" description="Methyltransferase FkbM" evidence="1">
    <location>
        <begin position="118"/>
        <end position="242"/>
    </location>
</feature>
<evidence type="ECO:0000313" key="3">
    <source>
        <dbReference type="Proteomes" id="UP000663852"/>
    </source>
</evidence>
<dbReference type="EMBL" id="CAJNOJ010000049">
    <property type="protein sequence ID" value="CAF0959188.1"/>
    <property type="molecule type" value="Genomic_DNA"/>
</dbReference>
<dbReference type="OrthoDB" id="411251at2759"/>
<dbReference type="Proteomes" id="UP000663852">
    <property type="component" value="Unassembled WGS sequence"/>
</dbReference>
<dbReference type="InterPro" id="IPR052514">
    <property type="entry name" value="SAM-dependent_MTase"/>
</dbReference>
<dbReference type="PANTHER" id="PTHR34203:SF15">
    <property type="entry name" value="SLL1173 PROTEIN"/>
    <property type="match status" value="1"/>
</dbReference>
<dbReference type="AlphaFoldDB" id="A0A814DWF5"/>
<dbReference type="InterPro" id="IPR006342">
    <property type="entry name" value="FkbM_mtfrase"/>
</dbReference>
<evidence type="ECO:0000259" key="1">
    <source>
        <dbReference type="Pfam" id="PF05050"/>
    </source>
</evidence>
<dbReference type="PANTHER" id="PTHR34203">
    <property type="entry name" value="METHYLTRANSFERASE, FKBM FAMILY PROTEIN"/>
    <property type="match status" value="1"/>
</dbReference>
<dbReference type="Pfam" id="PF05050">
    <property type="entry name" value="Methyltransf_21"/>
    <property type="match status" value="1"/>
</dbReference>
<gene>
    <name evidence="2" type="ORF">EDS130_LOCUS12757</name>
</gene>
<dbReference type="Gene3D" id="3.40.50.150">
    <property type="entry name" value="Vaccinia Virus protein VP39"/>
    <property type="match status" value="1"/>
</dbReference>
<reference evidence="2" key="1">
    <citation type="submission" date="2021-02" db="EMBL/GenBank/DDBJ databases">
        <authorList>
            <person name="Nowell W R."/>
        </authorList>
    </citation>
    <scope>NUCLEOTIDE SEQUENCE</scope>
</reference>
<accession>A0A814DWF5</accession>
<dbReference type="InterPro" id="IPR029063">
    <property type="entry name" value="SAM-dependent_MTases_sf"/>
</dbReference>
<dbReference type="SUPFAM" id="SSF53335">
    <property type="entry name" value="S-adenosyl-L-methionine-dependent methyltransferases"/>
    <property type="match status" value="1"/>
</dbReference>
<sequence>MTNFIDVGIMHHCYFMSNNMPRSKILLLTTQSSKIPISILTASAFKFQPSKYKVVTMDDRVPFYKLATIDGNKPYADGDRAQATIFHSLQLTQKCKQDPSLIVVDIGGFLGDFGLYAAACGCHVFIFEVQPEMVELIKTSVALNNFSTSRVHVIQKAVSNLPSNSQVTFASQGGQTTAMNGTLLVSTIRLDDIDWPAASSIILLKIDVEGFELNVLRSGEGLFREKRIQHVIFEYTAWWTDRAAQDALIPYVKNTLNAKDLYALDRRDVNVYGPLSEDLFREFHNSHVRRHLQTDIYARFLESNGNSNLEVQPYKMGSSFA</sequence>